<protein>
    <submittedName>
        <fullName evidence="1">Uncharacterized protein</fullName>
    </submittedName>
</protein>
<evidence type="ECO:0000313" key="1">
    <source>
        <dbReference type="EMBL" id="CAG8901313.1"/>
    </source>
</evidence>
<gene>
    <name evidence="1" type="ORF">PEGY_LOCUS6441</name>
</gene>
<dbReference type="Gene3D" id="2.60.40.2970">
    <property type="match status" value="1"/>
</dbReference>
<comment type="caution">
    <text evidence="1">The sequence shown here is derived from an EMBL/GenBank/DDBJ whole genome shotgun (WGS) entry which is preliminary data.</text>
</comment>
<organism evidence="1 2">
    <name type="scientific">Penicillium egyptiacum</name>
    <dbReference type="NCBI Taxonomy" id="1303716"/>
    <lineage>
        <taxon>Eukaryota</taxon>
        <taxon>Fungi</taxon>
        <taxon>Dikarya</taxon>
        <taxon>Ascomycota</taxon>
        <taxon>Pezizomycotina</taxon>
        <taxon>Eurotiomycetes</taxon>
        <taxon>Eurotiomycetidae</taxon>
        <taxon>Eurotiales</taxon>
        <taxon>Aspergillaceae</taxon>
        <taxon>Penicillium</taxon>
    </lineage>
</organism>
<sequence>MESNLSLQVTLAPQTPILQAQEAFALPIKVSVHNAADSPVTILRWGTPLDPQAGVLGVFEICDTTDQRKLPVPTIMVSRKLPASEDDLVEIQARATLDVTVNLRIPGLERGHEYSVRAQGTWHAVWPTELSNVTTTQLRHNEGANRGNFLSNESSVSIE</sequence>
<proteinExistence type="predicted"/>
<reference evidence="1" key="1">
    <citation type="submission" date="2021-07" db="EMBL/GenBank/DDBJ databases">
        <authorList>
            <person name="Branca A.L. A."/>
        </authorList>
    </citation>
    <scope>NUCLEOTIDE SEQUENCE</scope>
</reference>
<dbReference type="AlphaFoldDB" id="A0A9W4KGY6"/>
<dbReference type="Proteomes" id="UP001154252">
    <property type="component" value="Unassembled WGS sequence"/>
</dbReference>
<keyword evidence="2" id="KW-1185">Reference proteome</keyword>
<dbReference type="OrthoDB" id="4664297at2759"/>
<name>A0A9W4KGY6_9EURO</name>
<accession>A0A9W4KGY6</accession>
<evidence type="ECO:0000313" key="2">
    <source>
        <dbReference type="Proteomes" id="UP001154252"/>
    </source>
</evidence>
<dbReference type="EMBL" id="CAJVRC010000869">
    <property type="protein sequence ID" value="CAG8901313.1"/>
    <property type="molecule type" value="Genomic_DNA"/>
</dbReference>